<feature type="compositionally biased region" description="Low complexity" evidence="1">
    <location>
        <begin position="585"/>
        <end position="606"/>
    </location>
</feature>
<feature type="region of interest" description="Disordered" evidence="1">
    <location>
        <begin position="578"/>
        <end position="635"/>
    </location>
</feature>
<dbReference type="RefSeq" id="WP_100336416.1">
    <property type="nucleotide sequence ID" value="NZ_PGFA01000001.1"/>
</dbReference>
<protein>
    <submittedName>
        <fullName evidence="2">Uncharacterized protein</fullName>
    </submittedName>
</protein>
<keyword evidence="3" id="KW-1185">Reference proteome</keyword>
<dbReference type="InterPro" id="IPR045538">
    <property type="entry name" value="CIS_TMP"/>
</dbReference>
<comment type="caution">
    <text evidence="2">The sequence shown here is derived from an EMBL/GenBank/DDBJ whole genome shotgun (WGS) entry which is preliminary data.</text>
</comment>
<organism evidence="2 3">
    <name type="scientific">Hymenobacter chitinivorans DSM 11115</name>
    <dbReference type="NCBI Taxonomy" id="1121954"/>
    <lineage>
        <taxon>Bacteria</taxon>
        <taxon>Pseudomonadati</taxon>
        <taxon>Bacteroidota</taxon>
        <taxon>Cytophagia</taxon>
        <taxon>Cytophagales</taxon>
        <taxon>Hymenobacteraceae</taxon>
        <taxon>Hymenobacter</taxon>
    </lineage>
</organism>
<dbReference type="OrthoDB" id="1488184at2"/>
<evidence type="ECO:0000256" key="1">
    <source>
        <dbReference type="SAM" id="MobiDB-lite"/>
    </source>
</evidence>
<dbReference type="Pfam" id="PF19268">
    <property type="entry name" value="CIS_TMP"/>
    <property type="match status" value="3"/>
</dbReference>
<feature type="region of interest" description="Disordered" evidence="1">
    <location>
        <begin position="294"/>
        <end position="322"/>
    </location>
</feature>
<evidence type="ECO:0000313" key="2">
    <source>
        <dbReference type="EMBL" id="PJJ60786.1"/>
    </source>
</evidence>
<dbReference type="Proteomes" id="UP000228535">
    <property type="component" value="Unassembled WGS sequence"/>
</dbReference>
<feature type="region of interest" description="Disordered" evidence="1">
    <location>
        <begin position="1186"/>
        <end position="1214"/>
    </location>
</feature>
<sequence length="1594" mass="172122">MSSRQPHAIQQLRFELASDSAALAPRLQDRVSSLYRHELENLLAEELGRHCPPDVLLTLPELKLDLGAIADSQLEAELPRRLRQALYAALGTELQRQASPTAAGGEQAAGPLSVVAFFLAHGYLPWQTDASAFSLTDAVLLALNQTPVEFRGLLRRLGQQQAVRQRLVRQLSPALLQRIIGLLEPTHALLIEAYIQETTRAQQQQRLAPVRDADLQQIVYELVLTDLLISRSTQFNRRTFIESQVRRLAAHFNLSFEALLHRLVVLSQKPLPFSAQSSLPGILRGIYQDVAAKTRRGATPPRQELPTGPTPGPPIQEPAAEPPATASPLELLVYFLRHQSLPYSAGAHYSATDLQASFRAVLQQGWAAVVNVVQQAGIQPAAATLARRFPASLLEQLVRQAVPGQVRPFLAVLAEHRTTPITWQWPARARHELLWEKSLPYLLPRRPVPFNSQHFSRWLTQQLAGDGFANEFGADEQSATFGVNGVSSESLESVGRVSAGASAPGRAASPRAGVAAGPGDTRPHQRATEPRLPAPAQLVLAADQLASKPFSASKLSGNQEHYNQLPAPLAATAENQSSAAVPFTAQPQSAAAQSSVDHSAAAAEAEQPATHSSEPLSSGSAPAAVTAPGNSAADLPRGQQLAAGAEVDLRTAISWPATATTLPTTTTVRPDPVTAAVSSSAAAGLSTVPNAAPAAETASAAPVSAVSVAAGRATLGSMPRSLATAPGSCPDAALPNLAAWLNASAHHAPAQPPLREWPAPAGREMVRHYLRVGSPALTAARLSVPQVQQLLAQLIAQRDAETLRLLQTYPTQALRQRRLSALLDFDLLRRLHHALPAPTSQPRQQWESVAKVFGTRNPNTAGPVTPRLRQLVLAAYYRFTFTNHRLSVRGQQREVRQMAAALNLAWPTVLRTMRQLAGPHSGLHREPLFAQLFLPAAPVTEPVGVARRTGYRSVFKDSRPGSGTGASRPRVVAPAAVGSTSAAALSSGASYEPRAAATTAAPRLPNAVQDLVLHFLRHGQLPWWQTSPVTLQELRQHLAQLLRRQGAQVRSFLTSHAAEAAVRQRLVQVADFASLTQLTTATAASAGRGAGIRRALLALERATPHPSQYAAGQFRLFLKEAYLLFHFSLAQSAATPALGAVRQLATSYGLPWQSLLRQVNALSQHQPTLATEPFFAWLLGAHEAEEQRRHNRRPRLPNRRVTAARPASAPTRPTPYSPLYEALEHYLQTGKLPAAGTGPGAALSLPAIWTELLQPTNRVLLARVRPYLGLAVSRSRIASSVSAEQFFTLLGRLYPVHARLLAPVLRDWQQLAARGLVELGNSPTALWELVLTAIEATAAASFQTAQLLSRLLTAEAKLSSRHAAALARGASIAGVLLRQAGRAGLSFQSRLPALLQHLDTTTRLAARQQASAAAAAAPAEVAAEVPALATAYITNAGLVLLWPFLTMLFDRLGYLENRQFKSATEAYRAVHLLQFLATGAEGFPEYVLVLNKLLCGVQQTSPVVRELALTAEEKETGLGLLQAVISRWEILKKTSVAGLQETFLNRNGRLDWQDDKILLTVETKAFDMLLDQRPWSIAVIRLPWMLLPLYVTWR</sequence>
<accession>A0A2M9BS58</accession>
<feature type="compositionally biased region" description="Polar residues" evidence="1">
    <location>
        <begin position="609"/>
        <end position="620"/>
    </location>
</feature>
<feature type="compositionally biased region" description="Low complexity" evidence="1">
    <location>
        <begin position="497"/>
        <end position="519"/>
    </location>
</feature>
<gene>
    <name evidence="2" type="ORF">CLV45_2219</name>
</gene>
<feature type="compositionally biased region" description="Basic residues" evidence="1">
    <location>
        <begin position="1189"/>
        <end position="1198"/>
    </location>
</feature>
<feature type="compositionally biased region" description="Low complexity" evidence="1">
    <location>
        <begin position="1199"/>
        <end position="1211"/>
    </location>
</feature>
<reference evidence="2 3" key="1">
    <citation type="submission" date="2017-11" db="EMBL/GenBank/DDBJ databases">
        <title>Genomic Encyclopedia of Archaeal and Bacterial Type Strains, Phase II (KMG-II): From Individual Species to Whole Genera.</title>
        <authorList>
            <person name="Goeker M."/>
        </authorList>
    </citation>
    <scope>NUCLEOTIDE SEQUENCE [LARGE SCALE GENOMIC DNA]</scope>
    <source>
        <strain evidence="2 3">DSM 11115</strain>
    </source>
</reference>
<dbReference type="EMBL" id="PGFA01000001">
    <property type="protein sequence ID" value="PJJ60786.1"/>
    <property type="molecule type" value="Genomic_DNA"/>
</dbReference>
<proteinExistence type="predicted"/>
<name>A0A2M9BS58_9BACT</name>
<evidence type="ECO:0000313" key="3">
    <source>
        <dbReference type="Proteomes" id="UP000228535"/>
    </source>
</evidence>
<feature type="region of interest" description="Disordered" evidence="1">
    <location>
        <begin position="497"/>
        <end position="531"/>
    </location>
</feature>